<protein>
    <recommendedName>
        <fullName evidence="3">Nucleotide-diphospho-sugar transferase domain-containing protein</fullName>
    </recommendedName>
</protein>
<organism evidence="1 2">
    <name type="scientific">Emiliania huxleyi (strain CCMP1516)</name>
    <dbReference type="NCBI Taxonomy" id="280463"/>
    <lineage>
        <taxon>Eukaryota</taxon>
        <taxon>Haptista</taxon>
        <taxon>Haptophyta</taxon>
        <taxon>Prymnesiophyceae</taxon>
        <taxon>Isochrysidales</taxon>
        <taxon>Noelaerhabdaceae</taxon>
        <taxon>Emiliania</taxon>
    </lineage>
</organism>
<dbReference type="eggNOG" id="ENOG502SAQ8">
    <property type="taxonomic scope" value="Eukaryota"/>
</dbReference>
<dbReference type="PaxDb" id="2903-EOD03937"/>
<dbReference type="HOGENOM" id="CLU_944715_0_0_1"/>
<evidence type="ECO:0008006" key="3">
    <source>
        <dbReference type="Google" id="ProtNLM"/>
    </source>
</evidence>
<keyword evidence="2" id="KW-1185">Reference proteome</keyword>
<evidence type="ECO:0000313" key="2">
    <source>
        <dbReference type="Proteomes" id="UP000013827"/>
    </source>
</evidence>
<reference evidence="2" key="1">
    <citation type="journal article" date="2013" name="Nature">
        <title>Pan genome of the phytoplankton Emiliania underpins its global distribution.</title>
        <authorList>
            <person name="Read B.A."/>
            <person name="Kegel J."/>
            <person name="Klute M.J."/>
            <person name="Kuo A."/>
            <person name="Lefebvre S.C."/>
            <person name="Maumus F."/>
            <person name="Mayer C."/>
            <person name="Miller J."/>
            <person name="Monier A."/>
            <person name="Salamov A."/>
            <person name="Young J."/>
            <person name="Aguilar M."/>
            <person name="Claverie J.M."/>
            <person name="Frickenhaus S."/>
            <person name="Gonzalez K."/>
            <person name="Herman E.K."/>
            <person name="Lin Y.C."/>
            <person name="Napier J."/>
            <person name="Ogata H."/>
            <person name="Sarno A.F."/>
            <person name="Shmutz J."/>
            <person name="Schroeder D."/>
            <person name="de Vargas C."/>
            <person name="Verret F."/>
            <person name="von Dassow P."/>
            <person name="Valentin K."/>
            <person name="Van de Peer Y."/>
            <person name="Wheeler G."/>
            <person name="Dacks J.B."/>
            <person name="Delwiche C.F."/>
            <person name="Dyhrman S.T."/>
            <person name="Glockner G."/>
            <person name="John U."/>
            <person name="Richards T."/>
            <person name="Worden A.Z."/>
            <person name="Zhang X."/>
            <person name="Grigoriev I.V."/>
            <person name="Allen A.E."/>
            <person name="Bidle K."/>
            <person name="Borodovsky M."/>
            <person name="Bowler C."/>
            <person name="Brownlee C."/>
            <person name="Cock J.M."/>
            <person name="Elias M."/>
            <person name="Gladyshev V.N."/>
            <person name="Groth M."/>
            <person name="Guda C."/>
            <person name="Hadaegh A."/>
            <person name="Iglesias-Rodriguez M.D."/>
            <person name="Jenkins J."/>
            <person name="Jones B.M."/>
            <person name="Lawson T."/>
            <person name="Leese F."/>
            <person name="Lindquist E."/>
            <person name="Lobanov A."/>
            <person name="Lomsadze A."/>
            <person name="Malik S.B."/>
            <person name="Marsh M.E."/>
            <person name="Mackinder L."/>
            <person name="Mock T."/>
            <person name="Mueller-Roeber B."/>
            <person name="Pagarete A."/>
            <person name="Parker M."/>
            <person name="Probert I."/>
            <person name="Quesneville H."/>
            <person name="Raines C."/>
            <person name="Rensing S.A."/>
            <person name="Riano-Pachon D.M."/>
            <person name="Richier S."/>
            <person name="Rokitta S."/>
            <person name="Shiraiwa Y."/>
            <person name="Soanes D.M."/>
            <person name="van der Giezen M."/>
            <person name="Wahlund T.M."/>
            <person name="Williams B."/>
            <person name="Wilson W."/>
            <person name="Wolfe G."/>
            <person name="Wurch L.L."/>
        </authorList>
    </citation>
    <scope>NUCLEOTIDE SEQUENCE</scope>
</reference>
<dbReference type="KEGG" id="ehx:EMIHUDRAFT_221748"/>
<accession>A0A0D3HY52</accession>
<dbReference type="RefSeq" id="XP_005756366.1">
    <property type="nucleotide sequence ID" value="XM_005756309.1"/>
</dbReference>
<reference evidence="1" key="2">
    <citation type="submission" date="2024-10" db="UniProtKB">
        <authorList>
            <consortium name="EnsemblProtists"/>
        </authorList>
    </citation>
    <scope>IDENTIFICATION</scope>
</reference>
<sequence>MADDLAALTAARVATTGARLEYTPDLPAERSGGDLDASGTLARVLPAARSGKEVMLLCVGGEGSMRMGANLVLNLASLGLRHMLLFAPKQEVCDGVWEVLPRVACVWQPSAFASKRPASLYNDAMRLFGMREFNPVALDFFRARKRLLVQLVLSHGLNVLHLDADVAVLANPYPLFKGPLLEHQLIFQTDNPFANAGVFYVQGVARGSGGAWLLEELNARIERFTFRPESVRELPHSGWSAPPHFANADEQANLNDVIASALIGERTFAAGVEFFEARASRTRSCFKAQFAGALL</sequence>
<dbReference type="Proteomes" id="UP000013827">
    <property type="component" value="Unassembled WGS sequence"/>
</dbReference>
<name>A0A0D3HY52_EMIH1</name>
<proteinExistence type="predicted"/>
<evidence type="ECO:0000313" key="1">
    <source>
        <dbReference type="EnsemblProtists" id="EOD03937"/>
    </source>
</evidence>
<dbReference type="AlphaFoldDB" id="A0A0D3HY52"/>
<dbReference type="EnsemblProtists" id="EOD03937">
    <property type="protein sequence ID" value="EOD03937"/>
    <property type="gene ID" value="EMIHUDRAFT_221748"/>
</dbReference>
<dbReference type="GeneID" id="17250093"/>